<dbReference type="PANTHER" id="PTHR11098:SF1">
    <property type="entry name" value="NICOTINATE PHOSPHORIBOSYLTRANSFERASE"/>
    <property type="match status" value="1"/>
</dbReference>
<accession>A0A4U7BKG5</accession>
<dbReference type="Gene3D" id="3.20.20.70">
    <property type="entry name" value="Aldolase class I"/>
    <property type="match status" value="1"/>
</dbReference>
<dbReference type="InterPro" id="IPR007229">
    <property type="entry name" value="Nic_PRibTrfase-Fam"/>
</dbReference>
<evidence type="ECO:0000256" key="4">
    <source>
        <dbReference type="ARBA" id="ARBA00022553"/>
    </source>
</evidence>
<dbReference type="SUPFAM" id="SSF51690">
    <property type="entry name" value="Nicotinate/Quinolinate PRTase C-terminal domain-like"/>
    <property type="match status" value="1"/>
</dbReference>
<comment type="pathway">
    <text evidence="1 9">Cofactor biosynthesis; NAD(+) biosynthesis; nicotinate D-ribonucleotide from nicotinate: step 1/1.</text>
</comment>
<reference evidence="13 14" key="1">
    <citation type="submission" date="2018-05" db="EMBL/GenBank/DDBJ databases">
        <title>Novel Campyloabacter and Helicobacter Species and Strains.</title>
        <authorList>
            <person name="Mannion A.J."/>
            <person name="Shen Z."/>
            <person name="Fox J.G."/>
        </authorList>
    </citation>
    <scope>NUCLEOTIDE SEQUENCE [LARGE SCALE GENOMIC DNA]</scope>
    <source>
        <strain evidence="14">MIT17-670</strain>
    </source>
</reference>
<feature type="domain" description="Nicotinate phosphoribosyltransferase N-terminal" evidence="11">
    <location>
        <begin position="13"/>
        <end position="137"/>
    </location>
</feature>
<dbReference type="Pfam" id="PF04095">
    <property type="entry name" value="NAPRTase"/>
    <property type="match status" value="1"/>
</dbReference>
<feature type="domain" description="Nicotinate phosphoribosyltransferase C-terminal" evidence="12">
    <location>
        <begin position="376"/>
        <end position="451"/>
    </location>
</feature>
<evidence type="ECO:0000256" key="3">
    <source>
        <dbReference type="ARBA" id="ARBA00013236"/>
    </source>
</evidence>
<dbReference type="Proteomes" id="UP000310353">
    <property type="component" value="Unassembled WGS sequence"/>
</dbReference>
<evidence type="ECO:0000256" key="5">
    <source>
        <dbReference type="ARBA" id="ARBA00022598"/>
    </source>
</evidence>
<dbReference type="GO" id="GO:0004516">
    <property type="term" value="F:nicotinate phosphoribosyltransferase activity"/>
    <property type="evidence" value="ECO:0007669"/>
    <property type="project" value="UniProtKB-UniRule"/>
</dbReference>
<name>A0A4U7BKG5_9BACT</name>
<evidence type="ECO:0000256" key="9">
    <source>
        <dbReference type="RuleBase" id="RU365100"/>
    </source>
</evidence>
<dbReference type="Gene3D" id="3.20.140.10">
    <property type="entry name" value="nicotinate phosphoribosyltransferase"/>
    <property type="match status" value="1"/>
</dbReference>
<keyword evidence="4" id="KW-0597">Phosphoprotein</keyword>
<feature type="domain" description="Nicotinate/nicotinamide phosphoribosyltransferase" evidence="10">
    <location>
        <begin position="159"/>
        <end position="366"/>
    </location>
</feature>
<keyword evidence="5 9" id="KW-0436">Ligase</keyword>
<dbReference type="NCBIfam" id="NF006695">
    <property type="entry name" value="PRK09243.1-2"/>
    <property type="match status" value="1"/>
</dbReference>
<dbReference type="InterPro" id="IPR040727">
    <property type="entry name" value="NAPRTase_N"/>
</dbReference>
<dbReference type="GO" id="GO:0005829">
    <property type="term" value="C:cytosol"/>
    <property type="evidence" value="ECO:0007669"/>
    <property type="project" value="TreeGrafter"/>
</dbReference>
<dbReference type="EC" id="6.3.4.21" evidence="3 9"/>
<comment type="catalytic activity">
    <reaction evidence="8 9">
        <text>5-phospho-alpha-D-ribose 1-diphosphate + nicotinate + ATP + H2O = nicotinate beta-D-ribonucleotide + ADP + phosphate + diphosphate</text>
        <dbReference type="Rhea" id="RHEA:36163"/>
        <dbReference type="ChEBI" id="CHEBI:15377"/>
        <dbReference type="ChEBI" id="CHEBI:30616"/>
        <dbReference type="ChEBI" id="CHEBI:32544"/>
        <dbReference type="ChEBI" id="CHEBI:33019"/>
        <dbReference type="ChEBI" id="CHEBI:43474"/>
        <dbReference type="ChEBI" id="CHEBI:57502"/>
        <dbReference type="ChEBI" id="CHEBI:58017"/>
        <dbReference type="ChEBI" id="CHEBI:456216"/>
        <dbReference type="EC" id="6.3.4.21"/>
    </reaction>
</comment>
<dbReference type="OrthoDB" id="9771406at2"/>
<keyword evidence="14" id="KW-1185">Reference proteome</keyword>
<evidence type="ECO:0000313" key="14">
    <source>
        <dbReference type="Proteomes" id="UP000310353"/>
    </source>
</evidence>
<dbReference type="PANTHER" id="PTHR11098">
    <property type="entry name" value="NICOTINATE PHOSPHORIBOSYLTRANSFERASE"/>
    <property type="match status" value="1"/>
</dbReference>
<dbReference type="NCBIfam" id="NF009131">
    <property type="entry name" value="PRK12484.1"/>
    <property type="match status" value="1"/>
</dbReference>
<comment type="caution">
    <text evidence="13">The sequence shown here is derived from an EMBL/GenBank/DDBJ whole genome shotgun (WGS) entry which is preliminary data.</text>
</comment>
<comment type="function">
    <text evidence="9">Catalyzes the first step in the biosynthesis of NAD from nicotinic acid, the ATP-dependent synthesis of beta-nicotinate D-ribonucleotide from nicotinate and 5-phospho-D-ribose 1-phosphate.</text>
</comment>
<dbReference type="CDD" id="cd01570">
    <property type="entry name" value="NAPRTase_A"/>
    <property type="match status" value="1"/>
</dbReference>
<evidence type="ECO:0000259" key="12">
    <source>
        <dbReference type="Pfam" id="PF17956"/>
    </source>
</evidence>
<organism evidence="13 14">
    <name type="scientific">Campylobacter aviculae</name>
    <dbReference type="NCBI Taxonomy" id="2510190"/>
    <lineage>
        <taxon>Bacteria</taxon>
        <taxon>Pseudomonadati</taxon>
        <taxon>Campylobacterota</taxon>
        <taxon>Epsilonproteobacteria</taxon>
        <taxon>Campylobacterales</taxon>
        <taxon>Campylobacteraceae</taxon>
        <taxon>Campylobacter</taxon>
    </lineage>
</organism>
<protein>
    <recommendedName>
        <fullName evidence="3 9">Nicotinate phosphoribosyltransferase</fullName>
        <ecNumber evidence="3 9">6.3.4.21</ecNumber>
    </recommendedName>
</protein>
<dbReference type="Pfam" id="PF17767">
    <property type="entry name" value="NAPRTase_N"/>
    <property type="match status" value="1"/>
</dbReference>
<evidence type="ECO:0000256" key="7">
    <source>
        <dbReference type="ARBA" id="ARBA00022679"/>
    </source>
</evidence>
<dbReference type="UniPathway" id="UPA00253">
    <property type="reaction ID" value="UER00457"/>
</dbReference>
<keyword evidence="13" id="KW-0328">Glycosyltransferase</keyword>
<keyword evidence="6 9" id="KW-0662">Pyridine nucleotide biosynthesis</keyword>
<evidence type="ECO:0000313" key="13">
    <source>
        <dbReference type="EMBL" id="TKX30735.1"/>
    </source>
</evidence>
<evidence type="ECO:0000256" key="6">
    <source>
        <dbReference type="ARBA" id="ARBA00022642"/>
    </source>
</evidence>
<dbReference type="EMBL" id="NXMA01000014">
    <property type="protein sequence ID" value="TKX30735.1"/>
    <property type="molecule type" value="Genomic_DNA"/>
</dbReference>
<dbReference type="InterPro" id="IPR041525">
    <property type="entry name" value="N/Namide_PRibTrfase"/>
</dbReference>
<dbReference type="RefSeq" id="WP_137622783.1">
    <property type="nucleotide sequence ID" value="NZ_NXMA01000014.1"/>
</dbReference>
<dbReference type="SUPFAM" id="SSF54675">
    <property type="entry name" value="Nicotinate/Quinolinate PRTase N-terminal domain-like"/>
    <property type="match status" value="1"/>
</dbReference>
<evidence type="ECO:0000256" key="2">
    <source>
        <dbReference type="ARBA" id="ARBA00010897"/>
    </source>
</evidence>
<sequence>MENFSKKKSNLALFCDFYELTMMQGYFLNGFENKVCYFDVFFRKVPDKGSFAIFAGLSDVLDFIANLHFNQEDIAYLRSQNIFCEAFLKYLEHFKFNGEIYSVQEGEIIFPNEPLMIIKANAIEAQLLETFLLLNINHQSLIATKANRIVRAAKNRPVFEFGSRRAHGSDAAIKGARAAIIGGCISSSCTLAGKKYNINISGTMAHSWVQMFDDEFKAFCHYLQLYPKNPILLIDTYDYKQGLNNAIKAFKKFKIKQCGVRIDSGNLERLSKEIRAILNENDLLECKIIVSNSLDEKSIEKLLKNKAPIDAFGVGERLITASSDPIFGCVYKLVAIEENHIAKPKIKISEDKHKTTIPHFKKLFRIYDKKSQKMLFDELYIYDEKLIKLDGNLQRQELLKCVFKEGKIFNKQDNIKQIALYTKNQISKLDEKSLENKEKYKIKLSKKLKKLTKNCLQIYKNTLE</sequence>
<dbReference type="AlphaFoldDB" id="A0A4U7BKG5"/>
<dbReference type="InterPro" id="IPR041619">
    <property type="entry name" value="NAPRTase_C"/>
</dbReference>
<comment type="PTM">
    <text evidence="9">Transiently phosphorylated on a His residue during the reaction cycle. Phosphorylation strongly increases the affinity for substrates and increases the rate of nicotinate D-ribonucleotide production. Dephosphorylation regenerates the low-affinity form of the enzyme, leading to product release.</text>
</comment>
<keyword evidence="7 9" id="KW-0808">Transferase</keyword>
<gene>
    <name evidence="13" type="ORF">CQA76_07515</name>
</gene>
<comment type="similarity">
    <text evidence="2 9">Belongs to the NAPRTase family.</text>
</comment>
<proteinExistence type="inferred from homology"/>
<evidence type="ECO:0000256" key="8">
    <source>
        <dbReference type="ARBA" id="ARBA00048668"/>
    </source>
</evidence>
<evidence type="ECO:0000259" key="11">
    <source>
        <dbReference type="Pfam" id="PF17767"/>
    </source>
</evidence>
<evidence type="ECO:0000256" key="1">
    <source>
        <dbReference type="ARBA" id="ARBA00004952"/>
    </source>
</evidence>
<dbReference type="Pfam" id="PF17956">
    <property type="entry name" value="NAPRTase_C"/>
    <property type="match status" value="1"/>
</dbReference>
<dbReference type="InterPro" id="IPR006405">
    <property type="entry name" value="Nic_PRibTrfase_pncB"/>
</dbReference>
<dbReference type="GO" id="GO:0016757">
    <property type="term" value="F:glycosyltransferase activity"/>
    <property type="evidence" value="ECO:0007669"/>
    <property type="project" value="UniProtKB-KW"/>
</dbReference>
<dbReference type="NCBIfam" id="TIGR01513">
    <property type="entry name" value="NAPRTase_put"/>
    <property type="match status" value="1"/>
</dbReference>
<dbReference type="PIRSF" id="PIRSF000484">
    <property type="entry name" value="NAPRT"/>
    <property type="match status" value="1"/>
</dbReference>
<evidence type="ECO:0000259" key="10">
    <source>
        <dbReference type="Pfam" id="PF04095"/>
    </source>
</evidence>
<dbReference type="InterPro" id="IPR036068">
    <property type="entry name" value="Nicotinate_pribotase-like_C"/>
</dbReference>
<dbReference type="GO" id="GO:0034355">
    <property type="term" value="P:NAD+ biosynthetic process via the salvage pathway"/>
    <property type="evidence" value="ECO:0007669"/>
    <property type="project" value="TreeGrafter"/>
</dbReference>
<dbReference type="InterPro" id="IPR013785">
    <property type="entry name" value="Aldolase_TIM"/>
</dbReference>